<evidence type="ECO:0000313" key="3">
    <source>
        <dbReference type="Proteomes" id="UP001488838"/>
    </source>
</evidence>
<protein>
    <submittedName>
        <fullName evidence="2">Uncharacterized protein</fullName>
    </submittedName>
</protein>
<dbReference type="AlphaFoldDB" id="A0AAW0HEZ6"/>
<dbReference type="EMBL" id="JBBHLL010000554">
    <property type="protein sequence ID" value="KAK7800369.1"/>
    <property type="molecule type" value="Genomic_DNA"/>
</dbReference>
<feature type="region of interest" description="Disordered" evidence="1">
    <location>
        <begin position="36"/>
        <end position="58"/>
    </location>
</feature>
<dbReference type="Proteomes" id="UP001488838">
    <property type="component" value="Unassembled WGS sequence"/>
</dbReference>
<name>A0AAW0HEZ6_MYOGA</name>
<organism evidence="2 3">
    <name type="scientific">Myodes glareolus</name>
    <name type="common">Bank vole</name>
    <name type="synonym">Clethrionomys glareolus</name>
    <dbReference type="NCBI Taxonomy" id="447135"/>
    <lineage>
        <taxon>Eukaryota</taxon>
        <taxon>Metazoa</taxon>
        <taxon>Chordata</taxon>
        <taxon>Craniata</taxon>
        <taxon>Vertebrata</taxon>
        <taxon>Euteleostomi</taxon>
        <taxon>Mammalia</taxon>
        <taxon>Eutheria</taxon>
        <taxon>Euarchontoglires</taxon>
        <taxon>Glires</taxon>
        <taxon>Rodentia</taxon>
        <taxon>Myomorpha</taxon>
        <taxon>Muroidea</taxon>
        <taxon>Cricetidae</taxon>
        <taxon>Arvicolinae</taxon>
        <taxon>Myodes</taxon>
    </lineage>
</organism>
<feature type="compositionally biased region" description="Low complexity" evidence="1">
    <location>
        <begin position="47"/>
        <end position="58"/>
    </location>
</feature>
<sequence length="113" mass="12592">MNLNWNPIQDISSQHYHLNATSQTVWMLGMEVWSSEGLDPRSSPQIESSSTEASAEQTAQWVTLNVDHPASGCSPCQQPDYSLRSCPAVLVQTSGLQAGDNKRETYFSWPMYP</sequence>
<proteinExistence type="predicted"/>
<accession>A0AAW0HEZ6</accession>
<gene>
    <name evidence="2" type="ORF">U0070_001262</name>
</gene>
<keyword evidence="3" id="KW-1185">Reference proteome</keyword>
<reference evidence="2 3" key="1">
    <citation type="journal article" date="2023" name="bioRxiv">
        <title>Conserved and derived expression patterns and positive selection on dental genes reveal complex evolutionary context of ever-growing rodent molars.</title>
        <authorList>
            <person name="Calamari Z.T."/>
            <person name="Song A."/>
            <person name="Cohen E."/>
            <person name="Akter M."/>
            <person name="Roy R.D."/>
            <person name="Hallikas O."/>
            <person name="Christensen M.M."/>
            <person name="Li P."/>
            <person name="Marangoni P."/>
            <person name="Jernvall J."/>
            <person name="Klein O.D."/>
        </authorList>
    </citation>
    <scope>NUCLEOTIDE SEQUENCE [LARGE SCALE GENOMIC DNA]</scope>
    <source>
        <strain evidence="2">V071</strain>
    </source>
</reference>
<evidence type="ECO:0000256" key="1">
    <source>
        <dbReference type="SAM" id="MobiDB-lite"/>
    </source>
</evidence>
<evidence type="ECO:0000313" key="2">
    <source>
        <dbReference type="EMBL" id="KAK7800369.1"/>
    </source>
</evidence>
<comment type="caution">
    <text evidence="2">The sequence shown here is derived from an EMBL/GenBank/DDBJ whole genome shotgun (WGS) entry which is preliminary data.</text>
</comment>